<accession>A0A381PU62</accession>
<feature type="transmembrane region" description="Helical" evidence="1">
    <location>
        <begin position="23"/>
        <end position="43"/>
    </location>
</feature>
<evidence type="ECO:0000256" key="1">
    <source>
        <dbReference type="SAM" id="Phobius"/>
    </source>
</evidence>
<keyword evidence="1" id="KW-0812">Transmembrane</keyword>
<dbReference type="EMBL" id="UINC01001094">
    <property type="protein sequence ID" value="SUZ70555.1"/>
    <property type="molecule type" value="Genomic_DNA"/>
</dbReference>
<proteinExistence type="predicted"/>
<keyword evidence="1" id="KW-1133">Transmembrane helix</keyword>
<evidence type="ECO:0000313" key="2">
    <source>
        <dbReference type="EMBL" id="SUZ70555.1"/>
    </source>
</evidence>
<feature type="transmembrane region" description="Helical" evidence="1">
    <location>
        <begin position="253"/>
        <end position="277"/>
    </location>
</feature>
<feature type="transmembrane region" description="Helical" evidence="1">
    <location>
        <begin position="165"/>
        <end position="185"/>
    </location>
</feature>
<protein>
    <recommendedName>
        <fullName evidence="3">Succinate dehydrogenase</fullName>
    </recommendedName>
</protein>
<dbReference type="AlphaFoldDB" id="A0A381PU62"/>
<reference evidence="2" key="1">
    <citation type="submission" date="2018-05" db="EMBL/GenBank/DDBJ databases">
        <authorList>
            <person name="Lanie J.A."/>
            <person name="Ng W.-L."/>
            <person name="Kazmierczak K.M."/>
            <person name="Andrzejewski T.M."/>
            <person name="Davidsen T.M."/>
            <person name="Wayne K.J."/>
            <person name="Tettelin H."/>
            <person name="Glass J.I."/>
            <person name="Rusch D."/>
            <person name="Podicherti R."/>
            <person name="Tsui H.-C.T."/>
            <person name="Winkler M.E."/>
        </authorList>
    </citation>
    <scope>NUCLEOTIDE SEQUENCE</scope>
</reference>
<evidence type="ECO:0008006" key="3">
    <source>
        <dbReference type="Google" id="ProtNLM"/>
    </source>
</evidence>
<name>A0A381PU62_9ZZZZ</name>
<feature type="transmembrane region" description="Helical" evidence="1">
    <location>
        <begin position="99"/>
        <end position="122"/>
    </location>
</feature>
<keyword evidence="1" id="KW-0472">Membrane</keyword>
<organism evidence="2">
    <name type="scientific">marine metagenome</name>
    <dbReference type="NCBI Taxonomy" id="408172"/>
    <lineage>
        <taxon>unclassified sequences</taxon>
        <taxon>metagenomes</taxon>
        <taxon>ecological metagenomes</taxon>
    </lineage>
</organism>
<gene>
    <name evidence="2" type="ORF">METZ01_LOCUS23409</name>
</gene>
<feature type="transmembrane region" description="Helical" evidence="1">
    <location>
        <begin position="191"/>
        <end position="212"/>
    </location>
</feature>
<sequence>MSTITSFAIHDKGFTKTLRKDNWWLYPALVVFGLTSFVVYGFWSAWQADFYWYSAGQEGFGGYLAPFYSPLLFIKEGVEGAAPMAHSIFGPWPTWWPSWIPPSPSLLILAVPGIFRFTCYYYRKAYYRAFSGTPPACAVGALPRKRKKGYKGETGLMVVQNIHRYTMYFASIYVIVFFYDAYLSFFRGGEFGVGLGSILLLGNPILLASYMYGCHSIRHLIGGSRDCYSCGLGGNIAHKNGMIVGWFNRRHELFAWLSLVWIMVADLYIRMVSIGYINDPNTWNF</sequence>